<dbReference type="STRING" id="3702.F4JG55"/>
<organism evidence="5 6">
    <name type="scientific">Arabidopsis thaliana</name>
    <name type="common">Mouse-ear cress</name>
    <dbReference type="NCBI Taxonomy" id="3702"/>
    <lineage>
        <taxon>Eukaryota</taxon>
        <taxon>Viridiplantae</taxon>
        <taxon>Streptophyta</taxon>
        <taxon>Embryophyta</taxon>
        <taxon>Tracheophyta</taxon>
        <taxon>Spermatophyta</taxon>
        <taxon>Magnoliopsida</taxon>
        <taxon>eudicotyledons</taxon>
        <taxon>Gunneridae</taxon>
        <taxon>Pentapetalae</taxon>
        <taxon>rosids</taxon>
        <taxon>malvids</taxon>
        <taxon>Brassicales</taxon>
        <taxon>Brassicaceae</taxon>
        <taxon>Camelineae</taxon>
        <taxon>Arabidopsis</taxon>
    </lineage>
</organism>
<dbReference type="Proteomes" id="UP000006548">
    <property type="component" value="Chromosome 4"/>
</dbReference>
<evidence type="ECO:0000259" key="2">
    <source>
        <dbReference type="Pfam" id="PF03468"/>
    </source>
</evidence>
<evidence type="ECO:0000256" key="1">
    <source>
        <dbReference type="SAM" id="Coils"/>
    </source>
</evidence>
<reference evidence="6" key="2">
    <citation type="journal article" date="2017" name="Plant J.">
        <title>Araport11: a complete reannotation of the Arabidopsis thaliana reference genome.</title>
        <authorList>
            <person name="Cheng C.Y."/>
            <person name="Krishnakumar V."/>
            <person name="Chan A.P."/>
            <person name="Thibaud-Nissen F."/>
            <person name="Schobel S."/>
            <person name="Town C.D."/>
        </authorList>
    </citation>
    <scope>GENOME REANNOTATION</scope>
    <source>
        <strain evidence="6">cv. Columbia</strain>
    </source>
</reference>
<feature type="domain" description="Factor of DNA methylation 1-5/IDN2" evidence="3">
    <location>
        <begin position="337"/>
        <end position="468"/>
    </location>
</feature>
<dbReference type="PANTHER" id="PTHR21596">
    <property type="entry name" value="RIBONUCLEASE P SUBUNIT P38"/>
    <property type="match status" value="1"/>
</dbReference>
<dbReference type="HOGENOM" id="CLU_021775_1_1_1"/>
<dbReference type="Pfam" id="PF03469">
    <property type="entry name" value="XH"/>
    <property type="match status" value="1"/>
</dbReference>
<dbReference type="AlphaFoldDB" id="F4JG55"/>
<evidence type="ECO:0000259" key="3">
    <source>
        <dbReference type="Pfam" id="PF03469"/>
    </source>
</evidence>
<dbReference type="InterPro" id="IPR045177">
    <property type="entry name" value="FDM1-5/IDN2"/>
</dbReference>
<dbReference type="ExpressionAtlas" id="F4JG55">
    <property type="expression patterns" value="baseline and differential"/>
</dbReference>
<dbReference type="OMA" id="KCHETTH"/>
<dbReference type="GO" id="GO:0080188">
    <property type="term" value="P:gene silencing by siRNA-directed DNA methylation"/>
    <property type="evidence" value="ECO:0007669"/>
    <property type="project" value="InterPro"/>
</dbReference>
<dbReference type="PaxDb" id="3702-AT4G01780.1"/>
<feature type="domain" description="XS" evidence="2">
    <location>
        <begin position="110"/>
        <end position="153"/>
    </location>
</feature>
<dbReference type="Araport" id="AT4G01780"/>
<dbReference type="Pfam" id="PF03468">
    <property type="entry name" value="XS"/>
    <property type="match status" value="1"/>
</dbReference>
<gene>
    <name evidence="4 5" type="ordered locus">At4g01780</name>
    <name evidence="5" type="ORF">T7B11.4</name>
</gene>
<dbReference type="SMR" id="F4JG55"/>
<sequence>MGGTRHCYGLGYEMFNFVWSSSVRFVWSSSETLFKIVIITRSLCILGKVHTLLTFKVLTFLLKIELQCVFSDCVYVAETGIVVNIPTTKAQDGRPAGESGSKLRDEYILRGLNNGLLFDKAYRVDGHGKKDWMKKDGPKLGLYGWIAGADDYNDRELKTIAELTKEEARKQQMLVKNLRQVVEEKIKDVKEIEELFDDHERLTKLLESEKKKLEIKGNELAKPQVHNGTERMKLSEDLEQRQKEELHEKIIRLERQIDQVQAIELEVEQLKGQLNVMKHMASDGDAQVVKEVDIIFKDLVEKEAELADLNKFNQTLILRERRTNDELQEARKELVNCMGELVRKPFVDAMQQKYCQEDVEDRAVEVLQLWEHYINDPDWHPYKRVKLENQDREVEVIDDRDEKLRELKADLGDGPYNAVTKALLEINEYNPSGRYITTELWNFKEDKRATLEEGVTCLLDQWEKAKRKRGMA</sequence>
<dbReference type="GeneID" id="828078"/>
<dbReference type="EMBL" id="CP002687">
    <property type="protein sequence ID" value="AEE82076.1"/>
    <property type="molecule type" value="Genomic_DNA"/>
</dbReference>
<dbReference type="FunCoup" id="F4JG55">
    <property type="interactions" value="18"/>
</dbReference>
<evidence type="ECO:0000313" key="6">
    <source>
        <dbReference type="Proteomes" id="UP000006548"/>
    </source>
</evidence>
<dbReference type="Gene3D" id="3.30.70.2890">
    <property type="entry name" value="XS domain"/>
    <property type="match status" value="1"/>
</dbReference>
<feature type="coiled-coil region" evidence="1">
    <location>
        <begin position="313"/>
        <end position="340"/>
    </location>
</feature>
<evidence type="ECO:0000313" key="5">
    <source>
        <dbReference type="EMBL" id="AEE82076.1"/>
    </source>
</evidence>
<feature type="coiled-coil region" evidence="1">
    <location>
        <begin position="175"/>
        <end position="280"/>
    </location>
</feature>
<proteinExistence type="predicted"/>
<dbReference type="eggNOG" id="ENOG502QRE8">
    <property type="taxonomic scope" value="Eukaryota"/>
</dbReference>
<dbReference type="PANTHER" id="PTHR21596:SF65">
    <property type="entry name" value="PROTEIN INVOLVED IN DE NOVO 2-RELATED"/>
    <property type="match status" value="1"/>
</dbReference>
<dbReference type="InterPro" id="IPR005380">
    <property type="entry name" value="XS_domain"/>
</dbReference>
<name>F4JG55_ARATH</name>
<keyword evidence="1" id="KW-0175">Coiled coil</keyword>
<reference evidence="5 6" key="1">
    <citation type="journal article" date="1999" name="Nature">
        <title>Sequence and analysis of chromosome 4 of the plant Arabidopsis thaliana.</title>
        <authorList>
            <consortium name="EU"/>
            <consortium name="CSHL and WU Arabidopsis Sequencing Project"/>
            <person name="Mayer K."/>
            <person name="Schuller C."/>
            <person name="Wambutt R."/>
            <person name="Murphy G."/>
            <person name="Volckaert G."/>
            <person name="Pohl T."/>
            <person name="Dusterhoft A."/>
            <person name="Stiekema W."/>
            <person name="Entian K.D."/>
            <person name="Terryn N."/>
            <person name="Harris B."/>
            <person name="Ansorge W."/>
            <person name="Brandt P."/>
            <person name="Grivell L."/>
            <person name="Rieger M."/>
            <person name="Weichselgartner M."/>
            <person name="de Simone V."/>
            <person name="Obermaier B."/>
            <person name="Mache R."/>
            <person name="Muller M."/>
            <person name="Kreis M."/>
            <person name="Delseny M."/>
            <person name="Puigdomenech P."/>
            <person name="Watson M."/>
            <person name="Schmidtheini T."/>
            <person name="Reichert B."/>
            <person name="Portatelle D."/>
            <person name="Perez-Alonso M."/>
            <person name="Boutry M."/>
            <person name="Bancroft I."/>
            <person name="Vos P."/>
            <person name="Hoheisel J."/>
            <person name="Zimmermann W."/>
            <person name="Wedler H."/>
            <person name="Ridley P."/>
            <person name="Langham S.A."/>
            <person name="McCullagh B."/>
            <person name="Bilham L."/>
            <person name="Robben J."/>
            <person name="Van der Schueren J."/>
            <person name="Grymonprez B."/>
            <person name="Chuang Y.J."/>
            <person name="Vandenbussche F."/>
            <person name="Braeken M."/>
            <person name="Weltjens I."/>
            <person name="Voet M."/>
            <person name="Bastiaens I."/>
            <person name="Aert R."/>
            <person name="Defoor E."/>
            <person name="Weitzenegger T."/>
            <person name="Bothe G."/>
            <person name="Ramsperger U."/>
            <person name="Hilbert H."/>
            <person name="Braun M."/>
            <person name="Holzer E."/>
            <person name="Brandt A."/>
            <person name="Peters S."/>
            <person name="van Staveren M."/>
            <person name="Dirske W."/>
            <person name="Mooijman P."/>
            <person name="Klein Lankhorst R."/>
            <person name="Rose M."/>
            <person name="Hauf J."/>
            <person name="Kotter P."/>
            <person name="Berneiser S."/>
            <person name="Hempel S."/>
            <person name="Feldpausch M."/>
            <person name="Lamberth S."/>
            <person name="Van den Daele H."/>
            <person name="De Keyser A."/>
            <person name="Buysshaert C."/>
            <person name="Gielen J."/>
            <person name="Villarroel R."/>
            <person name="De Clercq R."/>
            <person name="Van Montagu M."/>
            <person name="Rogers J."/>
            <person name="Cronin A."/>
            <person name="Quail M."/>
            <person name="Bray-Allen S."/>
            <person name="Clark L."/>
            <person name="Doggett J."/>
            <person name="Hall S."/>
            <person name="Kay M."/>
            <person name="Lennard N."/>
            <person name="McLay K."/>
            <person name="Mayes R."/>
            <person name="Pettett A."/>
            <person name="Rajandream M.A."/>
            <person name="Lyne M."/>
            <person name="Benes V."/>
            <person name="Rechmann S."/>
            <person name="Borkova D."/>
            <person name="Blocker H."/>
            <person name="Scharfe M."/>
            <person name="Grimm M."/>
            <person name="Lohnert T.H."/>
            <person name="Dose S."/>
            <person name="de Haan M."/>
            <person name="Maarse A."/>
            <person name="Schafer M."/>
            <person name="Muller-Auer S."/>
            <person name="Gabel C."/>
            <person name="Fuchs M."/>
            <person name="Fartmann B."/>
            <person name="Granderath K."/>
            <person name="Dauner D."/>
            <person name="Herzl A."/>
            <person name="Neumann S."/>
            <person name="Argiriou A."/>
            <person name="Vitale D."/>
            <person name="Liguori R."/>
            <person name="Piravandi E."/>
            <person name="Massenet O."/>
            <person name="Quigley F."/>
            <person name="Clabauld G."/>
            <person name="Mundlein A."/>
            <person name="Felber R."/>
            <person name="Schnabl S."/>
            <person name="Hiller R."/>
            <person name="Schmidt W."/>
            <person name="Lecharny A."/>
            <person name="Aubourg S."/>
            <person name="Chefdor F."/>
            <person name="Cooke R."/>
            <person name="Berger C."/>
            <person name="Montfort A."/>
            <person name="Casacuberta E."/>
            <person name="Gibbons T."/>
            <person name="Weber N."/>
            <person name="Vandenbol M."/>
            <person name="Bargues M."/>
            <person name="Terol J."/>
            <person name="Torres A."/>
            <person name="Perez-Perez A."/>
            <person name="Purnelle B."/>
            <person name="Bent E."/>
            <person name="Johnson S."/>
            <person name="Tacon D."/>
            <person name="Jesse T."/>
            <person name="Heijnen L."/>
            <person name="Schwarz S."/>
            <person name="Scholler P."/>
            <person name="Heber S."/>
            <person name="Francs P."/>
            <person name="Bielke C."/>
            <person name="Frishman D."/>
            <person name="Haase D."/>
            <person name="Lemcke K."/>
            <person name="Mewes H.W."/>
            <person name="Stocker S."/>
            <person name="Zaccaria P."/>
            <person name="Bevan M."/>
            <person name="Wilson R.K."/>
            <person name="de la Bastide M."/>
            <person name="Habermann K."/>
            <person name="Parnell L."/>
            <person name="Dedhia N."/>
            <person name="Gnoj L."/>
            <person name="Schutz K."/>
            <person name="Huang E."/>
            <person name="Spiegel L."/>
            <person name="Sehkon M."/>
            <person name="Murray J."/>
            <person name="Sheet P."/>
            <person name="Cordes M."/>
            <person name="Abu-Threideh J."/>
            <person name="Stoneking T."/>
            <person name="Kalicki J."/>
            <person name="Graves T."/>
            <person name="Harmon G."/>
            <person name="Edwards J."/>
            <person name="Latreille P."/>
            <person name="Courtney L."/>
            <person name="Cloud J."/>
            <person name="Abbott A."/>
            <person name="Scott K."/>
            <person name="Johnson D."/>
            <person name="Minx P."/>
            <person name="Bentley D."/>
            <person name="Fulton B."/>
            <person name="Miller N."/>
            <person name="Greco T."/>
            <person name="Kemp K."/>
            <person name="Kramer J."/>
            <person name="Fulton L."/>
            <person name="Mardis E."/>
            <person name="Dante M."/>
            <person name="Pepin K."/>
            <person name="Hillier L."/>
            <person name="Nelson J."/>
            <person name="Spieth J."/>
            <person name="Ryan E."/>
            <person name="Andrews S."/>
            <person name="Geisel C."/>
            <person name="Layman D."/>
            <person name="Du H."/>
            <person name="Ali J."/>
            <person name="Berghoff A."/>
            <person name="Jones K."/>
            <person name="Drone K."/>
            <person name="Cotton M."/>
            <person name="Joshu C."/>
            <person name="Antonoiu B."/>
            <person name="Zidanic M."/>
            <person name="Strong C."/>
            <person name="Sun H."/>
            <person name="Lamar B."/>
            <person name="Yordan C."/>
            <person name="Ma P."/>
            <person name="Zhong J."/>
            <person name="Preston R."/>
            <person name="Vil D."/>
            <person name="Shekher M."/>
            <person name="Matero A."/>
            <person name="Shah R."/>
            <person name="Swaby I.K."/>
            <person name="O'Shaughnessy A."/>
            <person name="Rodriguez M."/>
            <person name="Hoffmann J."/>
            <person name="Till S."/>
            <person name="Granat S."/>
            <person name="Shohdy N."/>
            <person name="Hasegawa A."/>
            <person name="Hameed A."/>
            <person name="Lodhi M."/>
            <person name="Johnson A."/>
            <person name="Chen E."/>
            <person name="Marra M."/>
            <person name="Martienssen R."/>
            <person name="McCombie W.R."/>
        </authorList>
    </citation>
    <scope>NUCLEOTIDE SEQUENCE [LARGE SCALE GENOMIC DNA]</scope>
    <source>
        <strain evidence="6">cv. Columbia</strain>
    </source>
</reference>
<dbReference type="InParanoid" id="F4JG55"/>
<dbReference type="ProteomicsDB" id="197375"/>
<keyword evidence="6" id="KW-1185">Reference proteome</keyword>
<dbReference type="TAIR" id="AT4G01780"/>
<dbReference type="InterPro" id="IPR005379">
    <property type="entry name" value="FDM1-5/IDN2_XH"/>
</dbReference>
<accession>F4JG55</accession>
<protein>
    <submittedName>
        <fullName evidence="5">XH/XS domain-containing protein</fullName>
    </submittedName>
</protein>
<dbReference type="InterPro" id="IPR038588">
    <property type="entry name" value="XS_domain_sf"/>
</dbReference>
<evidence type="ECO:0000313" key="4">
    <source>
        <dbReference type="Araport" id="AT4G01780"/>
    </source>
</evidence>
<dbReference type="KEGG" id="ath:AT4G01780"/>